<name>A0ABD1ZGX1_9MARC</name>
<reference evidence="12 13" key="1">
    <citation type="submission" date="2024-09" db="EMBL/GenBank/DDBJ databases">
        <title>Chromosome-scale assembly of Riccia fluitans.</title>
        <authorList>
            <person name="Paukszto L."/>
            <person name="Sawicki J."/>
            <person name="Karawczyk K."/>
            <person name="Piernik-Szablinska J."/>
            <person name="Szczecinska M."/>
            <person name="Mazdziarz M."/>
        </authorList>
    </citation>
    <scope>NUCLEOTIDE SEQUENCE [LARGE SCALE GENOMIC DNA]</scope>
    <source>
        <strain evidence="12">Rf_01</strain>
        <tissue evidence="12">Aerial parts of the thallus</tissue>
    </source>
</reference>
<protein>
    <recommendedName>
        <fullName evidence="7">Purple acid phosphatase</fullName>
        <ecNumber evidence="7">3.1.3.2</ecNumber>
    </recommendedName>
</protein>
<comment type="caution">
    <text evidence="12">The sequence shown here is derived from an EMBL/GenBank/DDBJ whole genome shotgun (WGS) entry which is preliminary data.</text>
</comment>
<dbReference type="GO" id="GO:0005576">
    <property type="term" value="C:extracellular region"/>
    <property type="evidence" value="ECO:0007669"/>
    <property type="project" value="UniProtKB-SubCell"/>
</dbReference>
<evidence type="ECO:0000256" key="6">
    <source>
        <dbReference type="ARBA" id="ARBA00023180"/>
    </source>
</evidence>
<accession>A0ABD1ZGX1</accession>
<evidence type="ECO:0000259" key="8">
    <source>
        <dbReference type="Pfam" id="PF00149"/>
    </source>
</evidence>
<dbReference type="EMBL" id="JBHFFA010000001">
    <property type="protein sequence ID" value="KAL2649881.1"/>
    <property type="molecule type" value="Genomic_DNA"/>
</dbReference>
<evidence type="ECO:0000256" key="7">
    <source>
        <dbReference type="RuleBase" id="RU361203"/>
    </source>
</evidence>
<dbReference type="InterPro" id="IPR041792">
    <property type="entry name" value="MPP_PAP"/>
</dbReference>
<dbReference type="Pfam" id="PF17808">
    <property type="entry name" value="fn3_PAP"/>
    <property type="match status" value="1"/>
</dbReference>
<dbReference type="InterPro" id="IPR040974">
    <property type="entry name" value="Fn3_PAP"/>
</dbReference>
<dbReference type="SUPFAM" id="SSF56300">
    <property type="entry name" value="Metallo-dependent phosphatases"/>
    <property type="match status" value="1"/>
</dbReference>
<dbReference type="InterPro" id="IPR008963">
    <property type="entry name" value="Purple_acid_Pase-like_N"/>
</dbReference>
<dbReference type="CDD" id="cd00839">
    <property type="entry name" value="MPP_PAPs"/>
    <property type="match status" value="1"/>
</dbReference>
<evidence type="ECO:0000259" key="10">
    <source>
        <dbReference type="Pfam" id="PF16656"/>
    </source>
</evidence>
<proteinExistence type="inferred from homology"/>
<comment type="subunit">
    <text evidence="3">Homodimer.</text>
</comment>
<evidence type="ECO:0000256" key="1">
    <source>
        <dbReference type="ARBA" id="ARBA00004613"/>
    </source>
</evidence>
<feature type="domain" description="Purple acid phosphatase N-terminal" evidence="10">
    <location>
        <begin position="137"/>
        <end position="233"/>
    </location>
</feature>
<evidence type="ECO:0000259" key="9">
    <source>
        <dbReference type="Pfam" id="PF14008"/>
    </source>
</evidence>
<dbReference type="PANTHER" id="PTHR45778:SF3">
    <property type="entry name" value="PURPLE ACID PHOSPHATASE"/>
    <property type="match status" value="1"/>
</dbReference>
<sequence>MPAARLTYSVEEEASEHDWIAVVSPSNASTSNCPGNSALYLATGDLAELPLLCHYPVKFKYLKEDPGYLSCATSVCQKEGLFGKCLIKTCAASINFRLINIRTDILFVLFRGGLQVPCVAAKAGPLSFANPSAPLYGHISSVDSSGTSMQLTWVSGDSAPQTVQFANGMTASSTVKTFTRENMCHPSAASDFGFHNPGYIHTALMAGLSPSTEYSYQYGSQTVGFSANATFSTPPASGSDRVRLIIFGDMGKAERDGSLIHYIQPGSIPVVDAITGVVSTEKVDFVFHIGDISYATGFLVEWDNFLELIQPIASRVSYMTAVGNHERDHPLSGSYYEKTDSGGECGIPYYNYFPMPTPAQDKPWYSLESGPVHFTIVSTEHDWHQDTEQFNWIQSDLASVNRSRTPWVIYAGHRPMYSSVSSVTEKIFRSVDTEYTKAIEPLLLAGTVDLVLAGHVHNYERLCAVYQDVCLMNATKDSAGLDTYDFTAYKAPVQAVIGMSGFELDAFETEVPVWSQVRISEYGYVSIQATHQRLLVEFTYVNGSVGDSFALVK</sequence>
<gene>
    <name evidence="12" type="ORF">R1flu_018009</name>
</gene>
<dbReference type="PANTHER" id="PTHR45778">
    <property type="entry name" value="PURPLE ACID PHOSPHATASE-RELATED"/>
    <property type="match status" value="1"/>
</dbReference>
<dbReference type="Gene3D" id="3.60.21.10">
    <property type="match status" value="1"/>
</dbReference>
<evidence type="ECO:0000256" key="3">
    <source>
        <dbReference type="ARBA" id="ARBA00011738"/>
    </source>
</evidence>
<evidence type="ECO:0000313" key="13">
    <source>
        <dbReference type="Proteomes" id="UP001605036"/>
    </source>
</evidence>
<evidence type="ECO:0000256" key="4">
    <source>
        <dbReference type="ARBA" id="ARBA00022525"/>
    </source>
</evidence>
<comment type="catalytic activity">
    <reaction evidence="7">
        <text>a phosphate monoester + H2O = an alcohol + phosphate</text>
        <dbReference type="Rhea" id="RHEA:15017"/>
        <dbReference type="ChEBI" id="CHEBI:15377"/>
        <dbReference type="ChEBI" id="CHEBI:30879"/>
        <dbReference type="ChEBI" id="CHEBI:43474"/>
        <dbReference type="ChEBI" id="CHEBI:67140"/>
        <dbReference type="EC" id="3.1.3.2"/>
    </reaction>
</comment>
<dbReference type="EC" id="3.1.3.2" evidence="7"/>
<keyword evidence="6" id="KW-0325">Glycoprotein</keyword>
<feature type="domain" description="Calcineurin-like phosphoesterase" evidence="8">
    <location>
        <begin position="243"/>
        <end position="459"/>
    </location>
</feature>
<dbReference type="Proteomes" id="UP001605036">
    <property type="component" value="Unassembled WGS sequence"/>
</dbReference>
<comment type="similarity">
    <text evidence="2 7">Belongs to the metallophosphoesterase superfamily. Purple acid phosphatase family.</text>
</comment>
<feature type="domain" description="Purple acid phosphatase Fn3-like" evidence="11">
    <location>
        <begin position="12"/>
        <end position="130"/>
    </location>
</feature>
<dbReference type="InterPro" id="IPR029052">
    <property type="entry name" value="Metallo-depent_PP-like"/>
</dbReference>
<evidence type="ECO:0000313" key="12">
    <source>
        <dbReference type="EMBL" id="KAL2649881.1"/>
    </source>
</evidence>
<dbReference type="InterPro" id="IPR015914">
    <property type="entry name" value="PAPs_N"/>
</dbReference>
<keyword evidence="13" id="KW-1185">Reference proteome</keyword>
<dbReference type="Pfam" id="PF00149">
    <property type="entry name" value="Metallophos"/>
    <property type="match status" value="1"/>
</dbReference>
<evidence type="ECO:0000256" key="2">
    <source>
        <dbReference type="ARBA" id="ARBA00008723"/>
    </source>
</evidence>
<evidence type="ECO:0000259" key="11">
    <source>
        <dbReference type="Pfam" id="PF17808"/>
    </source>
</evidence>
<keyword evidence="4" id="KW-0964">Secreted</keyword>
<comment type="subcellular location">
    <subcellularLocation>
        <location evidence="1">Secreted</location>
    </subcellularLocation>
</comment>
<dbReference type="Pfam" id="PF16656">
    <property type="entry name" value="Pur_ac_phosph_N"/>
    <property type="match status" value="1"/>
</dbReference>
<keyword evidence="7" id="KW-0378">Hydrolase</keyword>
<dbReference type="SUPFAM" id="SSF49363">
    <property type="entry name" value="Purple acid phosphatase, N-terminal domain"/>
    <property type="match status" value="1"/>
</dbReference>
<organism evidence="12 13">
    <name type="scientific">Riccia fluitans</name>
    <dbReference type="NCBI Taxonomy" id="41844"/>
    <lineage>
        <taxon>Eukaryota</taxon>
        <taxon>Viridiplantae</taxon>
        <taxon>Streptophyta</taxon>
        <taxon>Embryophyta</taxon>
        <taxon>Marchantiophyta</taxon>
        <taxon>Marchantiopsida</taxon>
        <taxon>Marchantiidae</taxon>
        <taxon>Marchantiales</taxon>
        <taxon>Ricciaceae</taxon>
        <taxon>Riccia</taxon>
    </lineage>
</organism>
<feature type="domain" description="Purple acid phosphatase C-terminal" evidence="9">
    <location>
        <begin position="491"/>
        <end position="548"/>
    </location>
</feature>
<dbReference type="Gene3D" id="2.60.40.380">
    <property type="entry name" value="Purple acid phosphatase-like, N-terminal"/>
    <property type="match status" value="1"/>
</dbReference>
<keyword evidence="5" id="KW-0732">Signal</keyword>
<dbReference type="InterPro" id="IPR004843">
    <property type="entry name" value="Calcineurin-like_PHP"/>
</dbReference>
<evidence type="ECO:0000256" key="5">
    <source>
        <dbReference type="ARBA" id="ARBA00022729"/>
    </source>
</evidence>
<dbReference type="Pfam" id="PF14008">
    <property type="entry name" value="Metallophos_C"/>
    <property type="match status" value="1"/>
</dbReference>
<dbReference type="InterPro" id="IPR025733">
    <property type="entry name" value="PAPs_C"/>
</dbReference>
<dbReference type="GO" id="GO:0003993">
    <property type="term" value="F:acid phosphatase activity"/>
    <property type="evidence" value="ECO:0007669"/>
    <property type="project" value="UniProtKB-EC"/>
</dbReference>
<dbReference type="AlphaFoldDB" id="A0ABD1ZGX1"/>